<proteinExistence type="predicted"/>
<dbReference type="Pfam" id="PF25298">
    <property type="entry name" value="Baculo_FP_2nd"/>
    <property type="match status" value="1"/>
</dbReference>
<accession>A0A6B0V385</accession>
<organism evidence="3">
    <name type="scientific">Ixodes ricinus</name>
    <name type="common">Common tick</name>
    <name type="synonym">Acarus ricinus</name>
    <dbReference type="NCBI Taxonomy" id="34613"/>
    <lineage>
        <taxon>Eukaryota</taxon>
        <taxon>Metazoa</taxon>
        <taxon>Ecdysozoa</taxon>
        <taxon>Arthropoda</taxon>
        <taxon>Chelicerata</taxon>
        <taxon>Arachnida</taxon>
        <taxon>Acari</taxon>
        <taxon>Parasitiformes</taxon>
        <taxon>Ixodida</taxon>
        <taxon>Ixodoidea</taxon>
        <taxon>Ixodidae</taxon>
        <taxon>Ixodinae</taxon>
        <taxon>Ixodes</taxon>
    </lineage>
</organism>
<sequence>MKQTVMDIEKSVQSMSDSYDEVLTTVQDHESEMKDLKKGVSELENEKKNDETNQLKKEINKLEQYGRRNNLEVHGLAESLNENLLEKLNKLADQIEVPRLTTDNVEAVHRIPTKTKKTPMVIVRFINRNDRDAWLKNKKKLRSGAEVDNVYLEENLTASNRKLFFDVRTKAKHLEYKFIWHKEGCSYVRKREGDPTLRIEHETDLAKII</sequence>
<name>A0A6B0V385_IXORI</name>
<keyword evidence="1" id="KW-0175">Coiled coil</keyword>
<dbReference type="Gene3D" id="3.30.70.1820">
    <property type="entry name" value="L1 transposable element, RRM domain"/>
    <property type="match status" value="1"/>
</dbReference>
<dbReference type="InterPro" id="IPR004244">
    <property type="entry name" value="Transposase_22"/>
</dbReference>
<feature type="domain" description="FP protein C-terminal" evidence="2">
    <location>
        <begin position="157"/>
        <end position="208"/>
    </location>
</feature>
<protein>
    <submittedName>
        <fullName evidence="3">Putative myosin-2 heavy chain-like protein</fullName>
    </submittedName>
</protein>
<reference evidence="3" key="1">
    <citation type="submission" date="2019-12" db="EMBL/GenBank/DDBJ databases">
        <title>An insight into the sialome of adult female Ixodes ricinus ticks feeding for 6 days.</title>
        <authorList>
            <person name="Perner J."/>
            <person name="Ribeiro J.M.C."/>
        </authorList>
    </citation>
    <scope>NUCLEOTIDE SEQUENCE</scope>
    <source>
        <strain evidence="3">Semi-engorged</strain>
        <tissue evidence="3">Salivary glands</tissue>
    </source>
</reference>
<evidence type="ECO:0000256" key="1">
    <source>
        <dbReference type="SAM" id="Coils"/>
    </source>
</evidence>
<dbReference type="InterPro" id="IPR057251">
    <property type="entry name" value="FP_C"/>
</dbReference>
<dbReference type="PANTHER" id="PTHR11505">
    <property type="entry name" value="L1 TRANSPOSABLE ELEMENT-RELATED"/>
    <property type="match status" value="1"/>
</dbReference>
<dbReference type="AlphaFoldDB" id="A0A6B0V385"/>
<evidence type="ECO:0000259" key="2">
    <source>
        <dbReference type="Pfam" id="PF25298"/>
    </source>
</evidence>
<evidence type="ECO:0000313" key="3">
    <source>
        <dbReference type="EMBL" id="MXU96201.1"/>
    </source>
</evidence>
<dbReference type="EMBL" id="GIFC01014118">
    <property type="protein sequence ID" value="MXU96201.1"/>
    <property type="molecule type" value="Transcribed_RNA"/>
</dbReference>
<feature type="coiled-coil region" evidence="1">
    <location>
        <begin position="26"/>
        <end position="68"/>
    </location>
</feature>